<evidence type="ECO:0000256" key="5">
    <source>
        <dbReference type="ARBA" id="ARBA00022691"/>
    </source>
</evidence>
<dbReference type="InterPro" id="IPR017896">
    <property type="entry name" value="4Fe4S_Fe-S-bd"/>
</dbReference>
<dbReference type="PROSITE" id="PS51379">
    <property type="entry name" value="4FE4S_FER_2"/>
    <property type="match status" value="2"/>
</dbReference>
<feature type="domain" description="4Fe-4S ferredoxin-type" evidence="10">
    <location>
        <begin position="51"/>
        <end position="79"/>
    </location>
</feature>
<comment type="similarity">
    <text evidence="2">Belongs to the organic radical-activating enzymes family.</text>
</comment>
<dbReference type="CDD" id="cd01335">
    <property type="entry name" value="Radical_SAM"/>
    <property type="match status" value="1"/>
</dbReference>
<dbReference type="RefSeq" id="WP_304121094.1">
    <property type="nucleotide sequence ID" value="NZ_DYZA01000059.1"/>
</dbReference>
<dbReference type="AlphaFoldDB" id="A0A921AVM0"/>
<dbReference type="InterPro" id="IPR058240">
    <property type="entry name" value="rSAM_sf"/>
</dbReference>
<dbReference type="GO" id="GO:0016491">
    <property type="term" value="F:oxidoreductase activity"/>
    <property type="evidence" value="ECO:0007669"/>
    <property type="project" value="UniProtKB-KW"/>
</dbReference>
<evidence type="ECO:0000256" key="4">
    <source>
        <dbReference type="ARBA" id="ARBA00022485"/>
    </source>
</evidence>
<dbReference type="EMBL" id="DYZA01000059">
    <property type="protein sequence ID" value="HJD96637.1"/>
    <property type="molecule type" value="Genomic_DNA"/>
</dbReference>
<sequence length="307" mass="33892">MYADAMEKGVVFNVQKYSVHDGPGIRTIVFLKGCPLRCRWCSNPESQRNAPDIAWNDTSCIGCLSCVHTCPQKALSLSPRGILKDHERCVGCLSCVRACPAEAMFLYGGERRVKDILDDVEKDSLFYARSGGGITLSGGEPLFQPQFALALLREAKERHIHRAMESCAFCPEETFLEAAGLLNYLLVDVKCPDEERHRLFTGQSNKRILSNIRAAHQAFPALPIHVRTPVIPGVNDTEEDIAAIASFAREAGAQAYELLPYHKMGESKYRFLGKDYPMGDAALDEAKFKRLQALAAGIMPASPNLSD</sequence>
<dbReference type="SFLD" id="SFLDS00029">
    <property type="entry name" value="Radical_SAM"/>
    <property type="match status" value="1"/>
</dbReference>
<reference evidence="12" key="1">
    <citation type="journal article" date="2021" name="PeerJ">
        <title>Extensive microbial diversity within the chicken gut microbiome revealed by metagenomics and culture.</title>
        <authorList>
            <person name="Gilroy R."/>
            <person name="Ravi A."/>
            <person name="Getino M."/>
            <person name="Pursley I."/>
            <person name="Horton D.L."/>
            <person name="Alikhan N.F."/>
            <person name="Baker D."/>
            <person name="Gharbi K."/>
            <person name="Hall N."/>
            <person name="Watson M."/>
            <person name="Adriaenssens E.M."/>
            <person name="Foster-Nyarko E."/>
            <person name="Jarju S."/>
            <person name="Secka A."/>
            <person name="Antonio M."/>
            <person name="Oren A."/>
            <person name="Chaudhuri R.R."/>
            <person name="La Ragione R."/>
            <person name="Hildebrand F."/>
            <person name="Pallen M.J."/>
        </authorList>
    </citation>
    <scope>NUCLEOTIDE SEQUENCE</scope>
    <source>
        <strain evidence="12">ChiGjej2B2-19336</strain>
    </source>
</reference>
<protein>
    <submittedName>
        <fullName evidence="12">Glycyl-radical enzyme activating protein</fullName>
    </submittedName>
</protein>
<dbReference type="Proteomes" id="UP000698963">
    <property type="component" value="Unassembled WGS sequence"/>
</dbReference>
<dbReference type="Gene3D" id="3.30.70.20">
    <property type="match status" value="1"/>
</dbReference>
<name>A0A921AVM0_9BACT</name>
<feature type="domain" description="4Fe-4S ferredoxin-type" evidence="10">
    <location>
        <begin position="80"/>
        <end position="109"/>
    </location>
</feature>
<dbReference type="InterPro" id="IPR007197">
    <property type="entry name" value="rSAM"/>
</dbReference>
<evidence type="ECO:0000313" key="13">
    <source>
        <dbReference type="Proteomes" id="UP000698963"/>
    </source>
</evidence>
<gene>
    <name evidence="12" type="ORF">K8W16_03195</name>
</gene>
<evidence type="ECO:0000259" key="11">
    <source>
        <dbReference type="PROSITE" id="PS51918"/>
    </source>
</evidence>
<dbReference type="SFLD" id="SFLDG01118">
    <property type="entry name" value="activating_enzymes__group_2"/>
    <property type="match status" value="1"/>
</dbReference>
<comment type="caution">
    <text evidence="12">The sequence shown here is derived from an EMBL/GenBank/DDBJ whole genome shotgun (WGS) entry which is preliminary data.</text>
</comment>
<comment type="cofactor">
    <cofactor evidence="1">
        <name>[4Fe-4S] cluster</name>
        <dbReference type="ChEBI" id="CHEBI:49883"/>
    </cofactor>
</comment>
<keyword evidence="5" id="KW-0949">S-adenosyl-L-methionine</keyword>
<dbReference type="InterPro" id="IPR012839">
    <property type="entry name" value="Organic_radical_activase"/>
</dbReference>
<evidence type="ECO:0000256" key="8">
    <source>
        <dbReference type="ARBA" id="ARBA00023004"/>
    </source>
</evidence>
<evidence type="ECO:0000256" key="6">
    <source>
        <dbReference type="ARBA" id="ARBA00022723"/>
    </source>
</evidence>
<evidence type="ECO:0000256" key="1">
    <source>
        <dbReference type="ARBA" id="ARBA00001966"/>
    </source>
</evidence>
<dbReference type="PIRSF" id="PIRSF000371">
    <property type="entry name" value="PFL_act_enz"/>
    <property type="match status" value="1"/>
</dbReference>
<evidence type="ECO:0000256" key="9">
    <source>
        <dbReference type="ARBA" id="ARBA00023014"/>
    </source>
</evidence>
<dbReference type="PROSITE" id="PS00198">
    <property type="entry name" value="4FE4S_FER_1"/>
    <property type="match status" value="1"/>
</dbReference>
<dbReference type="PROSITE" id="PS51918">
    <property type="entry name" value="RADICAL_SAM"/>
    <property type="match status" value="1"/>
</dbReference>
<keyword evidence="8" id="KW-0408">Iron</keyword>
<organism evidence="12 13">
    <name type="scientific">Mailhella massiliensis</name>
    <dbReference type="NCBI Taxonomy" id="1903261"/>
    <lineage>
        <taxon>Bacteria</taxon>
        <taxon>Pseudomonadati</taxon>
        <taxon>Thermodesulfobacteriota</taxon>
        <taxon>Desulfovibrionia</taxon>
        <taxon>Desulfovibrionales</taxon>
        <taxon>Desulfovibrionaceae</taxon>
        <taxon>Mailhella</taxon>
    </lineage>
</organism>
<evidence type="ECO:0000256" key="2">
    <source>
        <dbReference type="ARBA" id="ARBA00009777"/>
    </source>
</evidence>
<dbReference type="GO" id="GO:0051539">
    <property type="term" value="F:4 iron, 4 sulfur cluster binding"/>
    <property type="evidence" value="ECO:0007669"/>
    <property type="project" value="UniProtKB-KW"/>
</dbReference>
<evidence type="ECO:0000256" key="7">
    <source>
        <dbReference type="ARBA" id="ARBA00023002"/>
    </source>
</evidence>
<dbReference type="PANTHER" id="PTHR30352:SF4">
    <property type="entry name" value="PYRUVATE FORMATE-LYASE 2-ACTIVATING ENZYME"/>
    <property type="match status" value="1"/>
</dbReference>
<dbReference type="InterPro" id="IPR001989">
    <property type="entry name" value="Radical_activat_CS"/>
</dbReference>
<dbReference type="SUPFAM" id="SSF54862">
    <property type="entry name" value="4Fe-4S ferredoxins"/>
    <property type="match status" value="1"/>
</dbReference>
<dbReference type="InterPro" id="IPR040074">
    <property type="entry name" value="BssD/PflA/YjjW"/>
</dbReference>
<evidence type="ECO:0000313" key="12">
    <source>
        <dbReference type="EMBL" id="HJD96637.1"/>
    </source>
</evidence>
<dbReference type="SFLD" id="SFLDG01066">
    <property type="entry name" value="organic_radical-activating_enz"/>
    <property type="match status" value="1"/>
</dbReference>
<dbReference type="PROSITE" id="PS01087">
    <property type="entry name" value="RADICAL_ACTIVATING"/>
    <property type="match status" value="1"/>
</dbReference>
<dbReference type="GO" id="GO:0046872">
    <property type="term" value="F:metal ion binding"/>
    <property type="evidence" value="ECO:0007669"/>
    <property type="project" value="UniProtKB-KW"/>
</dbReference>
<dbReference type="SUPFAM" id="SSF102114">
    <property type="entry name" value="Radical SAM enzymes"/>
    <property type="match status" value="1"/>
</dbReference>
<evidence type="ECO:0000256" key="3">
    <source>
        <dbReference type="ARBA" id="ARBA00011245"/>
    </source>
</evidence>
<feature type="domain" description="Radical SAM core" evidence="11">
    <location>
        <begin position="20"/>
        <end position="301"/>
    </location>
</feature>
<keyword evidence="6" id="KW-0479">Metal-binding</keyword>
<keyword evidence="7" id="KW-0560">Oxidoreductase</keyword>
<dbReference type="Pfam" id="PF04055">
    <property type="entry name" value="Radical_SAM"/>
    <property type="match status" value="1"/>
</dbReference>
<keyword evidence="9" id="KW-0411">Iron-sulfur</keyword>
<accession>A0A921AVM0</accession>
<comment type="subunit">
    <text evidence="3">Monomer.</text>
</comment>
<evidence type="ECO:0000259" key="10">
    <source>
        <dbReference type="PROSITE" id="PS51379"/>
    </source>
</evidence>
<keyword evidence="4" id="KW-0004">4Fe-4S</keyword>
<reference evidence="12" key="2">
    <citation type="submission" date="2021-09" db="EMBL/GenBank/DDBJ databases">
        <authorList>
            <person name="Gilroy R."/>
        </authorList>
    </citation>
    <scope>NUCLEOTIDE SEQUENCE</scope>
    <source>
        <strain evidence="12">ChiGjej2B2-19336</strain>
    </source>
</reference>
<dbReference type="InterPro" id="IPR034457">
    <property type="entry name" value="Organic_radical-activating"/>
</dbReference>
<dbReference type="Pfam" id="PF00037">
    <property type="entry name" value="Fer4"/>
    <property type="match status" value="2"/>
</dbReference>
<dbReference type="PANTHER" id="PTHR30352">
    <property type="entry name" value="PYRUVATE FORMATE-LYASE-ACTIVATING ENZYME"/>
    <property type="match status" value="1"/>
</dbReference>
<dbReference type="Gene3D" id="3.80.30.10">
    <property type="entry name" value="pyruvate-formate lyase- activating enzyme"/>
    <property type="match status" value="1"/>
</dbReference>
<dbReference type="NCBIfam" id="TIGR02494">
    <property type="entry name" value="PFLE_PFLC"/>
    <property type="match status" value="1"/>
</dbReference>
<proteinExistence type="inferred from homology"/>
<dbReference type="InterPro" id="IPR017900">
    <property type="entry name" value="4Fe4S_Fe_S_CS"/>
</dbReference>